<evidence type="ECO:0000259" key="3">
    <source>
        <dbReference type="Pfam" id="PF18962"/>
    </source>
</evidence>
<sequence length="245" mass="26668">MAKKYLFILLFVFSLTISAQEVINLSGYDGSTINVTATSTVNDDITIIFEDVDIINNFYTDFQTEIYMYGGLDTSSGGFQGAPDFGDLGAQPVLSLFGDSDVNAGPNTYSITINLAQQYSAVPDGTEIFGFNLLFQNQFSGGGNNQTTDLYINLIDALKDSTLNTPDFEKIENLKAHVSNKLVTISGSNTINTVSIFNILGQNVYNRAFNNASNVKADLSSEPRGVYIVRINSDLGQKTLKVLLN</sequence>
<keyword evidence="1 2" id="KW-0732">Signal</keyword>
<dbReference type="EMBL" id="JAIUJR010000003">
    <property type="protein sequence ID" value="MCA0132350.1"/>
    <property type="molecule type" value="Genomic_DNA"/>
</dbReference>
<name>A0ABS7XQR4_9FLAO</name>
<dbReference type="InterPro" id="IPR026444">
    <property type="entry name" value="Secre_tail"/>
</dbReference>
<feature type="chain" id="PRO_5047449169" evidence="2">
    <location>
        <begin position="20"/>
        <end position="245"/>
    </location>
</feature>
<accession>A0ABS7XQR4</accession>
<evidence type="ECO:0000256" key="1">
    <source>
        <dbReference type="ARBA" id="ARBA00022729"/>
    </source>
</evidence>
<dbReference type="Gene3D" id="2.60.40.3080">
    <property type="match status" value="1"/>
</dbReference>
<protein>
    <submittedName>
        <fullName evidence="4">T9SS type A sorting domain-containing protein</fullName>
    </submittedName>
</protein>
<reference evidence="5" key="1">
    <citation type="submission" date="2023-07" db="EMBL/GenBank/DDBJ databases">
        <authorList>
            <person name="Yue Y."/>
        </authorList>
    </citation>
    <scope>NUCLEOTIDE SEQUENCE [LARGE SCALE GENOMIC DNA]</scope>
    <source>
        <strain evidence="5">D23</strain>
    </source>
</reference>
<dbReference type="Pfam" id="PF18962">
    <property type="entry name" value="Por_Secre_tail"/>
    <property type="match status" value="1"/>
</dbReference>
<feature type="signal peptide" evidence="2">
    <location>
        <begin position="1"/>
        <end position="19"/>
    </location>
</feature>
<proteinExistence type="predicted"/>
<dbReference type="Proteomes" id="UP001198901">
    <property type="component" value="Unassembled WGS sequence"/>
</dbReference>
<feature type="domain" description="Secretion system C-terminal sorting" evidence="3">
    <location>
        <begin position="180"/>
        <end position="242"/>
    </location>
</feature>
<dbReference type="NCBIfam" id="TIGR04183">
    <property type="entry name" value="Por_Secre_tail"/>
    <property type="match status" value="1"/>
</dbReference>
<organism evidence="4 5">
    <name type="scientific">Winogradskyella alexanderae</name>
    <dbReference type="NCBI Taxonomy" id="2877123"/>
    <lineage>
        <taxon>Bacteria</taxon>
        <taxon>Pseudomonadati</taxon>
        <taxon>Bacteroidota</taxon>
        <taxon>Flavobacteriia</taxon>
        <taxon>Flavobacteriales</taxon>
        <taxon>Flavobacteriaceae</taxon>
        <taxon>Winogradskyella</taxon>
    </lineage>
</organism>
<keyword evidence="5" id="KW-1185">Reference proteome</keyword>
<evidence type="ECO:0000256" key="2">
    <source>
        <dbReference type="SAM" id="SignalP"/>
    </source>
</evidence>
<dbReference type="RefSeq" id="WP_224527763.1">
    <property type="nucleotide sequence ID" value="NZ_JAIUJR010000003.1"/>
</dbReference>
<evidence type="ECO:0000313" key="4">
    <source>
        <dbReference type="EMBL" id="MCA0132350.1"/>
    </source>
</evidence>
<gene>
    <name evidence="4" type="ORF">LBU54_07110</name>
</gene>
<evidence type="ECO:0000313" key="5">
    <source>
        <dbReference type="Proteomes" id="UP001198901"/>
    </source>
</evidence>
<comment type="caution">
    <text evidence="4">The sequence shown here is derived from an EMBL/GenBank/DDBJ whole genome shotgun (WGS) entry which is preliminary data.</text>
</comment>